<dbReference type="Gene3D" id="3.40.50.150">
    <property type="entry name" value="Vaccinia Virus protein VP39"/>
    <property type="match status" value="1"/>
</dbReference>
<evidence type="ECO:0000313" key="4">
    <source>
        <dbReference type="EMBL" id="KKN02544.1"/>
    </source>
</evidence>
<accession>A0A0F9M9Y8</accession>
<dbReference type="Pfam" id="PF01555">
    <property type="entry name" value="N6_N4_Mtase"/>
    <property type="match status" value="1"/>
</dbReference>
<keyword evidence="2" id="KW-0808">Transferase</keyword>
<evidence type="ECO:0000256" key="2">
    <source>
        <dbReference type="ARBA" id="ARBA00022679"/>
    </source>
</evidence>
<name>A0A0F9M9Y8_9ZZZZ</name>
<dbReference type="PANTHER" id="PTHR13370">
    <property type="entry name" value="RNA METHYLASE-RELATED"/>
    <property type="match status" value="1"/>
</dbReference>
<dbReference type="GO" id="GO:0009007">
    <property type="term" value="F:site-specific DNA-methyltransferase (adenine-specific) activity"/>
    <property type="evidence" value="ECO:0007669"/>
    <property type="project" value="TreeGrafter"/>
</dbReference>
<dbReference type="GO" id="GO:0008170">
    <property type="term" value="F:N-methyltransferase activity"/>
    <property type="evidence" value="ECO:0007669"/>
    <property type="project" value="InterPro"/>
</dbReference>
<proteinExistence type="predicted"/>
<dbReference type="GO" id="GO:0032259">
    <property type="term" value="P:methylation"/>
    <property type="evidence" value="ECO:0007669"/>
    <property type="project" value="UniProtKB-KW"/>
</dbReference>
<dbReference type="GO" id="GO:0005737">
    <property type="term" value="C:cytoplasm"/>
    <property type="evidence" value="ECO:0007669"/>
    <property type="project" value="TreeGrafter"/>
</dbReference>
<reference evidence="4" key="1">
    <citation type="journal article" date="2015" name="Nature">
        <title>Complex archaea that bridge the gap between prokaryotes and eukaryotes.</title>
        <authorList>
            <person name="Spang A."/>
            <person name="Saw J.H."/>
            <person name="Jorgensen S.L."/>
            <person name="Zaremba-Niedzwiedzka K."/>
            <person name="Martijn J."/>
            <person name="Lind A.E."/>
            <person name="van Eijk R."/>
            <person name="Schleper C."/>
            <person name="Guy L."/>
            <person name="Ettema T.J."/>
        </authorList>
    </citation>
    <scope>NUCLEOTIDE SEQUENCE</scope>
</reference>
<organism evidence="4">
    <name type="scientific">marine sediment metagenome</name>
    <dbReference type="NCBI Taxonomy" id="412755"/>
    <lineage>
        <taxon>unclassified sequences</taxon>
        <taxon>metagenomes</taxon>
        <taxon>ecological metagenomes</taxon>
    </lineage>
</organism>
<keyword evidence="1" id="KW-0489">Methyltransferase</keyword>
<sequence length="79" mass="8748">GHPGPRSLIATRWLLEWWSDEGDTILDPFMGSGTTLRAAKDLCRKAIGIEIEERYCEIAAKRMSQSVMDLAVDTGSHGE</sequence>
<dbReference type="EMBL" id="LAZR01005137">
    <property type="protein sequence ID" value="KKN02544.1"/>
    <property type="molecule type" value="Genomic_DNA"/>
</dbReference>
<evidence type="ECO:0000256" key="1">
    <source>
        <dbReference type="ARBA" id="ARBA00022603"/>
    </source>
</evidence>
<feature type="non-terminal residue" evidence="4">
    <location>
        <position position="1"/>
    </location>
</feature>
<dbReference type="InterPro" id="IPR001091">
    <property type="entry name" value="RM_Methyltransferase"/>
</dbReference>
<dbReference type="InterPro" id="IPR002941">
    <property type="entry name" value="DNA_methylase_N4/N6"/>
</dbReference>
<dbReference type="PRINTS" id="PR00508">
    <property type="entry name" value="S21N4MTFRASE"/>
</dbReference>
<dbReference type="AlphaFoldDB" id="A0A0F9M9Y8"/>
<protein>
    <recommendedName>
        <fullName evidence="3">DNA methylase N-4/N-6 domain-containing protein</fullName>
    </recommendedName>
</protein>
<gene>
    <name evidence="4" type="ORF">LCGC14_1116530</name>
</gene>
<dbReference type="SUPFAM" id="SSF53335">
    <property type="entry name" value="S-adenosyl-L-methionine-dependent methyltransferases"/>
    <property type="match status" value="1"/>
</dbReference>
<dbReference type="GO" id="GO:0003677">
    <property type="term" value="F:DNA binding"/>
    <property type="evidence" value="ECO:0007669"/>
    <property type="project" value="InterPro"/>
</dbReference>
<dbReference type="PANTHER" id="PTHR13370:SF3">
    <property type="entry name" value="TRNA (GUANINE(10)-N2)-METHYLTRANSFERASE HOMOLOG"/>
    <property type="match status" value="1"/>
</dbReference>
<feature type="domain" description="DNA methylase N-4/N-6" evidence="3">
    <location>
        <begin position="11"/>
        <end position="61"/>
    </location>
</feature>
<dbReference type="InterPro" id="IPR029063">
    <property type="entry name" value="SAM-dependent_MTases_sf"/>
</dbReference>
<evidence type="ECO:0000259" key="3">
    <source>
        <dbReference type="Pfam" id="PF01555"/>
    </source>
</evidence>
<comment type="caution">
    <text evidence="4">The sequence shown here is derived from an EMBL/GenBank/DDBJ whole genome shotgun (WGS) entry which is preliminary data.</text>
</comment>